<dbReference type="PANTHER" id="PTHR11103">
    <property type="entry name" value="SLR1189 PROTEIN"/>
    <property type="match status" value="1"/>
</dbReference>
<feature type="binding site" evidence="3">
    <location>
        <position position="275"/>
    </location>
    <ligand>
        <name>Zn(2+)</name>
        <dbReference type="ChEBI" id="CHEBI:29105"/>
    </ligand>
</feature>
<dbReference type="PROSITE" id="PS50970">
    <property type="entry name" value="HCY"/>
    <property type="match status" value="1"/>
</dbReference>
<comment type="caution">
    <text evidence="5">The sequence shown here is derived from an EMBL/GenBank/DDBJ whole genome shotgun (WGS) entry which is preliminary data.</text>
</comment>
<dbReference type="Pfam" id="PF02574">
    <property type="entry name" value="S-methyl_trans"/>
    <property type="match status" value="1"/>
</dbReference>
<feature type="binding site" evidence="3">
    <location>
        <position position="274"/>
    </location>
    <ligand>
        <name>Zn(2+)</name>
        <dbReference type="ChEBI" id="CHEBI:29105"/>
    </ligand>
</feature>
<keyword evidence="2 3" id="KW-0808">Transferase</keyword>
<sequence length="297" mass="30997">MTDIVLLDGGMGQELTHRAPEKPTPLWGTEVMLNHPGLVQQVHADYFAAGATIATTNTYAIHHDRLDGTAHEGKFTELLQNALAEAKAARKAHGSGRIAGSIGPLIASYRPDIHPLPEKAIPPYAEVARQISADCDLILCETVASLDHAQSVLAGAAVAGLPVWMAITVDDRDGTKLRSGEPVADILPIAVAGGAEALLINCSSPEAIYQSIAVLAHGTLPFGAYANGFEKITSAFLEDKPTVDALSSRDLSPQAYADHAMRWIAAGATIVGGCCEVGPAHIAALADAIRDAGHTIV</sequence>
<evidence type="ECO:0000256" key="2">
    <source>
        <dbReference type="ARBA" id="ARBA00022679"/>
    </source>
</evidence>
<evidence type="ECO:0000259" key="4">
    <source>
        <dbReference type="PROSITE" id="PS50970"/>
    </source>
</evidence>
<evidence type="ECO:0000256" key="3">
    <source>
        <dbReference type="PROSITE-ProRule" id="PRU00333"/>
    </source>
</evidence>
<dbReference type="EMBL" id="JAJATZ010000003">
    <property type="protein sequence ID" value="MCB5199145.1"/>
    <property type="molecule type" value="Genomic_DNA"/>
</dbReference>
<dbReference type="SUPFAM" id="SSF82282">
    <property type="entry name" value="Homocysteine S-methyltransferase"/>
    <property type="match status" value="1"/>
</dbReference>
<dbReference type="InterPro" id="IPR017226">
    <property type="entry name" value="BHMT-like"/>
</dbReference>
<feature type="binding site" evidence="3">
    <location>
        <position position="202"/>
    </location>
    <ligand>
        <name>Zn(2+)</name>
        <dbReference type="ChEBI" id="CHEBI:29105"/>
    </ligand>
</feature>
<reference evidence="5" key="1">
    <citation type="submission" date="2021-10" db="EMBL/GenBank/DDBJ databases">
        <title>Loktanella gaetbuli sp. nov., isolated from a tidal flat.</title>
        <authorList>
            <person name="Park S."/>
            <person name="Yoon J.-H."/>
        </authorList>
    </citation>
    <scope>NUCLEOTIDE SEQUENCE</scope>
    <source>
        <strain evidence="5">TSTF-M6</strain>
    </source>
</reference>
<keyword evidence="1 3" id="KW-0489">Methyltransferase</keyword>
<accession>A0ABS8BTT5</accession>
<keyword evidence="6" id="KW-1185">Reference proteome</keyword>
<proteinExistence type="predicted"/>
<dbReference type="Proteomes" id="UP001138961">
    <property type="component" value="Unassembled WGS sequence"/>
</dbReference>
<feature type="domain" description="Hcy-binding" evidence="4">
    <location>
        <begin position="1"/>
        <end position="289"/>
    </location>
</feature>
<dbReference type="InterPro" id="IPR036589">
    <property type="entry name" value="HCY_dom_sf"/>
</dbReference>
<dbReference type="RefSeq" id="WP_226747958.1">
    <property type="nucleotide sequence ID" value="NZ_JAJATZ010000003.1"/>
</dbReference>
<evidence type="ECO:0000313" key="5">
    <source>
        <dbReference type="EMBL" id="MCB5199145.1"/>
    </source>
</evidence>
<dbReference type="InterPro" id="IPR003726">
    <property type="entry name" value="HCY_dom"/>
</dbReference>
<dbReference type="PIRSF" id="PIRSF037505">
    <property type="entry name" value="Betaine_HMT"/>
    <property type="match status" value="1"/>
</dbReference>
<comment type="cofactor">
    <cofactor evidence="3">
        <name>Zn(2+)</name>
        <dbReference type="ChEBI" id="CHEBI:29105"/>
    </cofactor>
</comment>
<dbReference type="Gene3D" id="3.20.20.330">
    <property type="entry name" value="Homocysteine-binding-like domain"/>
    <property type="match status" value="1"/>
</dbReference>
<dbReference type="PANTHER" id="PTHR11103:SF18">
    <property type="entry name" value="SLR1189 PROTEIN"/>
    <property type="match status" value="1"/>
</dbReference>
<keyword evidence="3" id="KW-0862">Zinc</keyword>
<name>A0ABS8BTT5_9RHOB</name>
<keyword evidence="3" id="KW-0479">Metal-binding</keyword>
<protein>
    <submittedName>
        <fullName evidence="5">Homocysteine S-methyltransferase family protein</fullName>
    </submittedName>
</protein>
<evidence type="ECO:0000313" key="6">
    <source>
        <dbReference type="Proteomes" id="UP001138961"/>
    </source>
</evidence>
<gene>
    <name evidence="5" type="ORF">LGQ03_07815</name>
</gene>
<evidence type="ECO:0000256" key="1">
    <source>
        <dbReference type="ARBA" id="ARBA00022603"/>
    </source>
</evidence>
<organism evidence="5 6">
    <name type="scientific">Loktanella gaetbuli</name>
    <dbReference type="NCBI Taxonomy" id="2881335"/>
    <lineage>
        <taxon>Bacteria</taxon>
        <taxon>Pseudomonadati</taxon>
        <taxon>Pseudomonadota</taxon>
        <taxon>Alphaproteobacteria</taxon>
        <taxon>Rhodobacterales</taxon>
        <taxon>Roseobacteraceae</taxon>
        <taxon>Loktanella</taxon>
    </lineage>
</organism>